<dbReference type="InterPro" id="IPR050812">
    <property type="entry name" value="Preph/Arog_dehydrog"/>
</dbReference>
<dbReference type="PANTHER" id="PTHR21363">
    <property type="entry name" value="PREPHENATE DEHYDROGENASE"/>
    <property type="match status" value="1"/>
</dbReference>
<evidence type="ECO:0000256" key="2">
    <source>
        <dbReference type="ARBA" id="ARBA00012068"/>
    </source>
</evidence>
<evidence type="ECO:0000256" key="8">
    <source>
        <dbReference type="ARBA" id="ARBA00049260"/>
    </source>
</evidence>
<evidence type="ECO:0000313" key="11">
    <source>
        <dbReference type="EMBL" id="CAB4926335.1"/>
    </source>
</evidence>
<comment type="catalytic activity">
    <reaction evidence="8">
        <text>prephenate + NAD(+) = 3-(4-hydroxyphenyl)pyruvate + CO2 + NADH</text>
        <dbReference type="Rhea" id="RHEA:13869"/>
        <dbReference type="ChEBI" id="CHEBI:16526"/>
        <dbReference type="ChEBI" id="CHEBI:29934"/>
        <dbReference type="ChEBI" id="CHEBI:36242"/>
        <dbReference type="ChEBI" id="CHEBI:57540"/>
        <dbReference type="ChEBI" id="CHEBI:57945"/>
        <dbReference type="EC" id="1.3.1.12"/>
    </reaction>
</comment>
<keyword evidence="7" id="KW-0028">Amino-acid biosynthesis</keyword>
<feature type="domain" description="ACT" evidence="10">
    <location>
        <begin position="267"/>
        <end position="333"/>
    </location>
</feature>
<proteinExistence type="predicted"/>
<dbReference type="InterPro" id="IPR046826">
    <property type="entry name" value="PDH_N"/>
</dbReference>
<dbReference type="PROSITE" id="PS51176">
    <property type="entry name" value="PDH_ADH"/>
    <property type="match status" value="1"/>
</dbReference>
<dbReference type="Gene3D" id="3.30.70.260">
    <property type="match status" value="1"/>
</dbReference>
<dbReference type="Gene3D" id="1.10.3660.10">
    <property type="entry name" value="6-phosphogluconate dehydrogenase C-terminal like domain"/>
    <property type="match status" value="1"/>
</dbReference>
<name>A0A6J7I637_9ZZZZ</name>
<comment type="pathway">
    <text evidence="1">Amino-acid biosynthesis; L-tyrosine biosynthesis; (4-hydroxyphenyl)pyruvate from prephenate (NAD(+) route): step 1/1.</text>
</comment>
<evidence type="ECO:0000256" key="1">
    <source>
        <dbReference type="ARBA" id="ARBA00005067"/>
    </source>
</evidence>
<dbReference type="SUPFAM" id="SSF48179">
    <property type="entry name" value="6-phosphogluconate dehydrogenase C-terminal domain-like"/>
    <property type="match status" value="1"/>
</dbReference>
<reference evidence="11" key="1">
    <citation type="submission" date="2020-05" db="EMBL/GenBank/DDBJ databases">
        <authorList>
            <person name="Chiriac C."/>
            <person name="Salcher M."/>
            <person name="Ghai R."/>
            <person name="Kavagutti S V."/>
        </authorList>
    </citation>
    <scope>NUCLEOTIDE SEQUENCE</scope>
</reference>
<dbReference type="Gene3D" id="3.40.50.720">
    <property type="entry name" value="NAD(P)-binding Rossmann-like Domain"/>
    <property type="match status" value="1"/>
</dbReference>
<evidence type="ECO:0000259" key="10">
    <source>
        <dbReference type="PROSITE" id="PS51671"/>
    </source>
</evidence>
<dbReference type="EMBL" id="CAFBMX010000004">
    <property type="protein sequence ID" value="CAB4926335.1"/>
    <property type="molecule type" value="Genomic_DNA"/>
</dbReference>
<dbReference type="InterPro" id="IPR002912">
    <property type="entry name" value="ACT_dom"/>
</dbReference>
<keyword evidence="6" id="KW-0520">NAD</keyword>
<dbReference type="Pfam" id="PF01842">
    <property type="entry name" value="ACT"/>
    <property type="match status" value="1"/>
</dbReference>
<sequence>MAARRRLGAHVRGTGRNGLRAVELGALDEACLTIEQAVHGADIALVCAPVDVLGTVVQEVLALAPSTCAVTDVGSTKRDVVAAAAGDERFVGGHPLAGAEVAGVDHAREDLFDNATWYLTPQEGTGGVILERVHRFVSGLGARPHVVAPADHDRMMAAVSHLPHVVANVLVIQAAGALGGERLPQAGPSFRDATRVAGANPGIWTGIYRANRDALLEQLDGAIQHLEAARELLANGDPGRLEDWQAQAGRRHRELLDASQGGGASRELRAVVPNRPGVIAQIALTLGEAGINITDMSLTPSPDNTRGSVLLAVPAEHVQRAAALLGELGIAVA</sequence>
<dbReference type="CDD" id="cd02116">
    <property type="entry name" value="ACT"/>
    <property type="match status" value="1"/>
</dbReference>
<feature type="domain" description="Prephenate/arogenate dehydrogenase" evidence="9">
    <location>
        <begin position="1"/>
        <end position="263"/>
    </location>
</feature>
<dbReference type="SUPFAM" id="SSF51735">
    <property type="entry name" value="NAD(P)-binding Rossmann-fold domains"/>
    <property type="match status" value="1"/>
</dbReference>
<keyword evidence="7" id="KW-0057">Aromatic amino acid biosynthesis</keyword>
<dbReference type="AlphaFoldDB" id="A0A6J7I637"/>
<keyword evidence="5" id="KW-0560">Oxidoreductase</keyword>
<dbReference type="EC" id="1.3.1.12" evidence="2"/>
<evidence type="ECO:0000256" key="4">
    <source>
        <dbReference type="ARBA" id="ARBA00022498"/>
    </source>
</evidence>
<dbReference type="Pfam" id="PF02153">
    <property type="entry name" value="PDH_N"/>
    <property type="match status" value="1"/>
</dbReference>
<evidence type="ECO:0000256" key="5">
    <source>
        <dbReference type="ARBA" id="ARBA00023002"/>
    </source>
</evidence>
<keyword evidence="4" id="KW-0827">Tyrosine biosynthesis</keyword>
<dbReference type="InterPro" id="IPR046825">
    <property type="entry name" value="PDH_C"/>
</dbReference>
<evidence type="ECO:0000259" key="9">
    <source>
        <dbReference type="PROSITE" id="PS51176"/>
    </source>
</evidence>
<dbReference type="GO" id="GO:0004665">
    <property type="term" value="F:prephenate dehydrogenase (NADP+) activity"/>
    <property type="evidence" value="ECO:0007669"/>
    <property type="project" value="InterPro"/>
</dbReference>
<evidence type="ECO:0000256" key="3">
    <source>
        <dbReference type="ARBA" id="ARBA00016891"/>
    </source>
</evidence>
<dbReference type="GO" id="GO:0070403">
    <property type="term" value="F:NAD+ binding"/>
    <property type="evidence" value="ECO:0007669"/>
    <property type="project" value="InterPro"/>
</dbReference>
<evidence type="ECO:0000256" key="7">
    <source>
        <dbReference type="ARBA" id="ARBA00023141"/>
    </source>
</evidence>
<gene>
    <name evidence="11" type="ORF">UFOPK3674_00871</name>
</gene>
<organism evidence="11">
    <name type="scientific">freshwater metagenome</name>
    <dbReference type="NCBI Taxonomy" id="449393"/>
    <lineage>
        <taxon>unclassified sequences</taxon>
        <taxon>metagenomes</taxon>
        <taxon>ecological metagenomes</taxon>
    </lineage>
</organism>
<evidence type="ECO:0000256" key="6">
    <source>
        <dbReference type="ARBA" id="ARBA00023027"/>
    </source>
</evidence>
<dbReference type="UniPathway" id="UPA00122">
    <property type="reaction ID" value="UER00961"/>
</dbReference>
<dbReference type="PANTHER" id="PTHR21363:SF0">
    <property type="entry name" value="PREPHENATE DEHYDROGENASE [NADP(+)]"/>
    <property type="match status" value="1"/>
</dbReference>
<dbReference type="InterPro" id="IPR008927">
    <property type="entry name" value="6-PGluconate_DH-like_C_sf"/>
</dbReference>
<dbReference type="Pfam" id="PF20463">
    <property type="entry name" value="PDH_C"/>
    <property type="match status" value="1"/>
</dbReference>
<dbReference type="PROSITE" id="PS51671">
    <property type="entry name" value="ACT"/>
    <property type="match status" value="1"/>
</dbReference>
<dbReference type="SUPFAM" id="SSF55021">
    <property type="entry name" value="ACT-like"/>
    <property type="match status" value="1"/>
</dbReference>
<dbReference type="InterPro" id="IPR036291">
    <property type="entry name" value="NAD(P)-bd_dom_sf"/>
</dbReference>
<dbReference type="InterPro" id="IPR045865">
    <property type="entry name" value="ACT-like_dom_sf"/>
</dbReference>
<accession>A0A6J7I637</accession>
<dbReference type="GO" id="GO:0008977">
    <property type="term" value="F:prephenate dehydrogenase (NAD+) activity"/>
    <property type="evidence" value="ECO:0007669"/>
    <property type="project" value="UniProtKB-EC"/>
</dbReference>
<dbReference type="GO" id="GO:0006571">
    <property type="term" value="P:tyrosine biosynthetic process"/>
    <property type="evidence" value="ECO:0007669"/>
    <property type="project" value="UniProtKB-UniPathway"/>
</dbReference>
<protein>
    <recommendedName>
        <fullName evidence="3">Prephenate dehydrogenase</fullName>
        <ecNumber evidence="2">1.3.1.12</ecNumber>
    </recommendedName>
</protein>
<dbReference type="InterPro" id="IPR003099">
    <property type="entry name" value="Prephen_DH"/>
</dbReference>